<comment type="subcellular location">
    <subcellularLocation>
        <location evidence="1">Cell membrane</location>
        <topology evidence="1">Multi-pass membrane protein</topology>
    </subcellularLocation>
</comment>
<dbReference type="InterPro" id="IPR011606">
    <property type="entry name" value="Brnchd-chn_aa_trnsp_permease"/>
</dbReference>
<organism evidence="9 10">
    <name type="scientific">Rhodococcus antarcticus</name>
    <dbReference type="NCBI Taxonomy" id="2987751"/>
    <lineage>
        <taxon>Bacteria</taxon>
        <taxon>Bacillati</taxon>
        <taxon>Actinomycetota</taxon>
        <taxon>Actinomycetes</taxon>
        <taxon>Mycobacteriales</taxon>
        <taxon>Nocardiaceae</taxon>
        <taxon>Rhodococcus</taxon>
    </lineage>
</organism>
<keyword evidence="4" id="KW-1003">Cell membrane</keyword>
<accession>A0ABY6NZW6</accession>
<feature type="transmembrane region" description="Helical" evidence="8">
    <location>
        <begin position="139"/>
        <end position="165"/>
    </location>
</feature>
<evidence type="ECO:0000313" key="9">
    <source>
        <dbReference type="EMBL" id="UZJ24828.1"/>
    </source>
</evidence>
<evidence type="ECO:0000313" key="10">
    <source>
        <dbReference type="Proteomes" id="UP001164965"/>
    </source>
</evidence>
<gene>
    <name evidence="9" type="ORF">RHODO2019_17275</name>
</gene>
<evidence type="ECO:0000256" key="7">
    <source>
        <dbReference type="ARBA" id="ARBA00023136"/>
    </source>
</evidence>
<keyword evidence="7 8" id="KW-0472">Membrane</keyword>
<evidence type="ECO:0000256" key="1">
    <source>
        <dbReference type="ARBA" id="ARBA00004651"/>
    </source>
</evidence>
<reference evidence="9" key="1">
    <citation type="submission" date="2022-10" db="EMBL/GenBank/DDBJ databases">
        <title>Rhodococcus sp.75.</title>
        <authorList>
            <person name="Sun M."/>
        </authorList>
    </citation>
    <scope>NUCLEOTIDE SEQUENCE</scope>
    <source>
        <strain evidence="9">75</strain>
    </source>
</reference>
<protein>
    <submittedName>
        <fullName evidence="9">AzlC family ABC transporter permease</fullName>
    </submittedName>
</protein>
<keyword evidence="10" id="KW-1185">Reference proteome</keyword>
<feature type="transmembrane region" description="Helical" evidence="8">
    <location>
        <begin position="47"/>
        <end position="69"/>
    </location>
</feature>
<feature type="transmembrane region" description="Helical" evidence="8">
    <location>
        <begin position="75"/>
        <end position="97"/>
    </location>
</feature>
<dbReference type="Proteomes" id="UP001164965">
    <property type="component" value="Chromosome"/>
</dbReference>
<evidence type="ECO:0000256" key="3">
    <source>
        <dbReference type="ARBA" id="ARBA00022448"/>
    </source>
</evidence>
<evidence type="ECO:0000256" key="4">
    <source>
        <dbReference type="ARBA" id="ARBA00022475"/>
    </source>
</evidence>
<dbReference type="RefSeq" id="WP_265382934.1">
    <property type="nucleotide sequence ID" value="NZ_CP110615.1"/>
</dbReference>
<feature type="transmembrane region" description="Helical" evidence="8">
    <location>
        <begin position="213"/>
        <end position="231"/>
    </location>
</feature>
<keyword evidence="6 8" id="KW-1133">Transmembrane helix</keyword>
<keyword evidence="3" id="KW-0813">Transport</keyword>
<dbReference type="PANTHER" id="PTHR34979">
    <property type="entry name" value="INNER MEMBRANE PROTEIN YGAZ"/>
    <property type="match status" value="1"/>
</dbReference>
<evidence type="ECO:0000256" key="2">
    <source>
        <dbReference type="ARBA" id="ARBA00010735"/>
    </source>
</evidence>
<feature type="transmembrane region" description="Helical" evidence="8">
    <location>
        <begin position="177"/>
        <end position="207"/>
    </location>
</feature>
<dbReference type="Pfam" id="PF03591">
    <property type="entry name" value="AzlC"/>
    <property type="match status" value="1"/>
</dbReference>
<name>A0ABY6NZW6_9NOCA</name>
<keyword evidence="5 8" id="KW-0812">Transmembrane</keyword>
<evidence type="ECO:0000256" key="6">
    <source>
        <dbReference type="ARBA" id="ARBA00022989"/>
    </source>
</evidence>
<dbReference type="PANTHER" id="PTHR34979:SF1">
    <property type="entry name" value="INNER MEMBRANE PROTEIN YGAZ"/>
    <property type="match status" value="1"/>
</dbReference>
<evidence type="ECO:0000256" key="5">
    <source>
        <dbReference type="ARBA" id="ARBA00022692"/>
    </source>
</evidence>
<dbReference type="EMBL" id="CP110615">
    <property type="protein sequence ID" value="UZJ24828.1"/>
    <property type="molecule type" value="Genomic_DNA"/>
</dbReference>
<proteinExistence type="inferred from homology"/>
<feature type="transmembrane region" description="Helical" evidence="8">
    <location>
        <begin position="20"/>
        <end position="40"/>
    </location>
</feature>
<sequence>MSAPEDTPAPTASLADGVRAIVPLLIGVVPFGLVAGLTAVQTGQGWLGAVVFSVVVYAGAAQLAALDLLGGGTSVLVVVLTALVINSRYVLYSASLAPSLSEVPRTRRLLGSYLLTDQGYAVSLVRFRSPVDAPGRWRFYLGASTVMWATWQVSTVLGALVGGAVPSDVPLSFAVPLAFLALLVPVVTDTPTALAAVVSGVVVVVAYPLGTGAFPLAAVCGIAAGAALALLPRRTA</sequence>
<comment type="similarity">
    <text evidence="2">Belongs to the AzlC family.</text>
</comment>
<evidence type="ECO:0000256" key="8">
    <source>
        <dbReference type="SAM" id="Phobius"/>
    </source>
</evidence>